<sequence length="87" mass="10039">MPRFKRKSTTDQYPQALDFLARFGGDVEKAGPAWVAAVREWAADKTQAEILGYHLRAGDIVASREDLGEPDLEQRAREQFRRFWMGR</sequence>
<name>A0ABQ5SU30_9ACTN</name>
<comment type="caution">
    <text evidence="1">The sequence shown here is derived from an EMBL/GenBank/DDBJ whole genome shotgun (WGS) entry which is preliminary data.</text>
</comment>
<gene>
    <name evidence="1" type="ORF">GCM10017579_10400</name>
</gene>
<dbReference type="RefSeq" id="WP_189119822.1">
    <property type="nucleotide sequence ID" value="NZ_BMRK01000015.1"/>
</dbReference>
<proteinExistence type="predicted"/>
<dbReference type="EMBL" id="BSEL01000003">
    <property type="protein sequence ID" value="GLJ67004.1"/>
    <property type="molecule type" value="Genomic_DNA"/>
</dbReference>
<keyword evidence="2" id="KW-1185">Reference proteome</keyword>
<organism evidence="1 2">
    <name type="scientific">Nocardioides luteus</name>
    <dbReference type="NCBI Taxonomy" id="1844"/>
    <lineage>
        <taxon>Bacteria</taxon>
        <taxon>Bacillati</taxon>
        <taxon>Actinomycetota</taxon>
        <taxon>Actinomycetes</taxon>
        <taxon>Propionibacteriales</taxon>
        <taxon>Nocardioidaceae</taxon>
        <taxon>Nocardioides</taxon>
    </lineage>
</organism>
<dbReference type="Proteomes" id="UP001142292">
    <property type="component" value="Unassembled WGS sequence"/>
</dbReference>
<reference evidence="1" key="1">
    <citation type="journal article" date="2014" name="Int. J. Syst. Evol. Microbiol.">
        <title>Complete genome of a new Firmicutes species belonging to the dominant human colonic microbiota ('Ruminococcus bicirculans') reveals two chromosomes and a selective capacity to utilize plant glucans.</title>
        <authorList>
            <consortium name="NISC Comparative Sequencing Program"/>
            <person name="Wegmann U."/>
            <person name="Louis P."/>
            <person name="Goesmann A."/>
            <person name="Henrissat B."/>
            <person name="Duncan S.H."/>
            <person name="Flint H.J."/>
        </authorList>
    </citation>
    <scope>NUCLEOTIDE SEQUENCE</scope>
    <source>
        <strain evidence="1">VKM Ac-1246</strain>
    </source>
</reference>
<evidence type="ECO:0000313" key="1">
    <source>
        <dbReference type="EMBL" id="GLJ67004.1"/>
    </source>
</evidence>
<protein>
    <submittedName>
        <fullName evidence="1">Uncharacterized protein</fullName>
    </submittedName>
</protein>
<reference evidence="1" key="2">
    <citation type="submission" date="2023-01" db="EMBL/GenBank/DDBJ databases">
        <authorList>
            <person name="Sun Q."/>
            <person name="Evtushenko L."/>
        </authorList>
    </citation>
    <scope>NUCLEOTIDE SEQUENCE</scope>
    <source>
        <strain evidence="1">VKM Ac-1246</strain>
    </source>
</reference>
<evidence type="ECO:0000313" key="2">
    <source>
        <dbReference type="Proteomes" id="UP001142292"/>
    </source>
</evidence>
<accession>A0ABQ5SU30</accession>